<accession>G3AZB2</accession>
<keyword evidence="3" id="KW-1185">Reference proteome</keyword>
<dbReference type="HOGENOM" id="CLU_086433_0_0_1"/>
<keyword evidence="1" id="KW-0472">Membrane</keyword>
<dbReference type="KEGG" id="cten:18246733"/>
<reference evidence="2 3" key="1">
    <citation type="journal article" date="2011" name="Proc. Natl. Acad. Sci. U.S.A.">
        <title>Comparative genomics of xylose-fermenting fungi for enhanced biofuel production.</title>
        <authorList>
            <person name="Wohlbach D.J."/>
            <person name="Kuo A."/>
            <person name="Sato T.K."/>
            <person name="Potts K.M."/>
            <person name="Salamov A.A."/>
            <person name="LaButti K.M."/>
            <person name="Sun H."/>
            <person name="Clum A."/>
            <person name="Pangilinan J.L."/>
            <person name="Lindquist E.A."/>
            <person name="Lucas S."/>
            <person name="Lapidus A."/>
            <person name="Jin M."/>
            <person name="Gunawan C."/>
            <person name="Balan V."/>
            <person name="Dale B.E."/>
            <person name="Jeffries T.W."/>
            <person name="Zinkel R."/>
            <person name="Barry K.W."/>
            <person name="Grigoriev I.V."/>
            <person name="Gasch A.P."/>
        </authorList>
    </citation>
    <scope>NUCLEOTIDE SEQUENCE [LARGE SCALE GENOMIC DNA]</scope>
    <source>
        <strain evidence="2">ATCC 10573</strain>
        <strain evidence="3">ATCC 10573 / BCRC 21748 / CBS 615 / JCM 9827 / NBRC 10315 / NRRL Y-1498 / VKM Y-70</strain>
    </source>
</reference>
<dbReference type="OrthoDB" id="2399148at2759"/>
<protein>
    <recommendedName>
        <fullName evidence="1">MICOS complex subunit</fullName>
    </recommendedName>
</protein>
<dbReference type="PANTHER" id="PTHR28268:SF1">
    <property type="entry name" value="MICOS SUBUNIT MIC26"/>
    <property type="match status" value="1"/>
</dbReference>
<keyword evidence="1" id="KW-0496">Mitochondrion</keyword>
<dbReference type="AlphaFoldDB" id="G3AZB2"/>
<dbReference type="RefSeq" id="XP_006684628.1">
    <property type="nucleotide sequence ID" value="XM_006684565.1"/>
</dbReference>
<comment type="subunit">
    <text evidence="1">Component of the mitochondrial contact site and cristae organizing system (MICOS) complex.</text>
</comment>
<dbReference type="STRING" id="590646.G3AZB2"/>
<dbReference type="EMBL" id="GL996512">
    <property type="protein sequence ID" value="EGV66055.1"/>
    <property type="molecule type" value="Genomic_DNA"/>
</dbReference>
<dbReference type="Proteomes" id="UP000000707">
    <property type="component" value="Unassembled WGS sequence"/>
</dbReference>
<dbReference type="Pfam" id="PF09769">
    <property type="entry name" value="ApoO"/>
    <property type="match status" value="1"/>
</dbReference>
<keyword evidence="1" id="KW-0999">Mitochondrion inner membrane</keyword>
<evidence type="ECO:0000313" key="2">
    <source>
        <dbReference type="EMBL" id="EGV66054.1"/>
    </source>
</evidence>
<proteinExistence type="predicted"/>
<gene>
    <name evidence="2" type="ORF">CANTEDRAFT_112914</name>
</gene>
<evidence type="ECO:0000256" key="1">
    <source>
        <dbReference type="RuleBase" id="RU363021"/>
    </source>
</evidence>
<sequence>MFARTSSKKMAAIVAASVVYQTSSSSVLNESKRNFYEDEPSLNSAPVSDPASPLPSQKIVNGVLVESPSFLEAGIKTVRESVYNVYAGATGLVDDGYSKYHQAEQKVTSTVSQLHDKSEDLLPNSAYIAIAFLSGTILARQRSVFAKVVYPVILGVGSFRYFLPQTFGSTTGLLWQWEQQKLPEVAKQQESLVKKSEQIVTQLEKTTESSQAKVTSMVDSLRLTIKKYTGLNLDDDATKK</sequence>
<evidence type="ECO:0000313" key="3">
    <source>
        <dbReference type="Proteomes" id="UP000000707"/>
    </source>
</evidence>
<comment type="subcellular location">
    <subcellularLocation>
        <location evidence="1">Mitochondrion inner membrane</location>
    </subcellularLocation>
</comment>
<dbReference type="GO" id="GO:0042407">
    <property type="term" value="P:cristae formation"/>
    <property type="evidence" value="ECO:0007669"/>
    <property type="project" value="InterPro"/>
</dbReference>
<dbReference type="GO" id="GO:0061617">
    <property type="term" value="C:MICOS complex"/>
    <property type="evidence" value="ECO:0007669"/>
    <property type="project" value="UniProtKB-UniRule"/>
</dbReference>
<comment type="function">
    <text evidence="1">Component of the MICOS complex, a large protein complex of the mitochondrial inner membrane that plays crucial roles in the maintenance of crista junctions, inner membrane architecture, and formation of contact sites to the outer membrane.</text>
</comment>
<dbReference type="InterPro" id="IPR019166">
    <property type="entry name" value="MIC26/MIC27"/>
</dbReference>
<dbReference type="PANTHER" id="PTHR28268">
    <property type="entry name" value="MICOS SUBUNIT MIC26"/>
    <property type="match status" value="1"/>
</dbReference>
<dbReference type="eggNOG" id="ENOG502S70K">
    <property type="taxonomic scope" value="Eukaryota"/>
</dbReference>
<dbReference type="GeneID" id="18246733"/>
<dbReference type="InterPro" id="IPR033181">
    <property type="entry name" value="Mic26_fungi"/>
</dbReference>
<dbReference type="GO" id="GO:0044284">
    <property type="term" value="C:mitochondrial crista junction"/>
    <property type="evidence" value="ECO:0007669"/>
    <property type="project" value="TreeGrafter"/>
</dbReference>
<dbReference type="EMBL" id="GL996512">
    <property type="protein sequence ID" value="EGV66054.1"/>
    <property type="molecule type" value="Genomic_DNA"/>
</dbReference>
<name>G3AZB2_CANTC</name>
<organism evidence="3">
    <name type="scientific">Candida tenuis (strain ATCC 10573 / BCRC 21748 / CBS 615 / JCM 9827 / NBRC 10315 / NRRL Y-1498 / VKM Y-70)</name>
    <name type="common">Yeast</name>
    <name type="synonym">Yamadazyma tenuis</name>
    <dbReference type="NCBI Taxonomy" id="590646"/>
    <lineage>
        <taxon>Eukaryota</taxon>
        <taxon>Fungi</taxon>
        <taxon>Dikarya</taxon>
        <taxon>Ascomycota</taxon>
        <taxon>Saccharomycotina</taxon>
        <taxon>Pichiomycetes</taxon>
        <taxon>Debaryomycetaceae</taxon>
        <taxon>Yamadazyma</taxon>
    </lineage>
</organism>